<dbReference type="SUPFAM" id="SSF55874">
    <property type="entry name" value="ATPase domain of HSP90 chaperone/DNA topoisomerase II/histidine kinase"/>
    <property type="match status" value="1"/>
</dbReference>
<evidence type="ECO:0000256" key="7">
    <source>
        <dbReference type="ARBA" id="ARBA00022692"/>
    </source>
</evidence>
<evidence type="ECO:0000256" key="8">
    <source>
        <dbReference type="ARBA" id="ARBA00022777"/>
    </source>
</evidence>
<evidence type="ECO:0000256" key="10">
    <source>
        <dbReference type="ARBA" id="ARBA00023136"/>
    </source>
</evidence>
<evidence type="ECO:0000256" key="5">
    <source>
        <dbReference type="ARBA" id="ARBA00022553"/>
    </source>
</evidence>
<evidence type="ECO:0000256" key="4">
    <source>
        <dbReference type="ARBA" id="ARBA00022475"/>
    </source>
</evidence>
<dbReference type="Gene3D" id="3.30.565.10">
    <property type="entry name" value="Histidine kinase-like ATPase, C-terminal domain"/>
    <property type="match status" value="1"/>
</dbReference>
<gene>
    <name evidence="15" type="ORF">SAMN04488042_106217</name>
</gene>
<dbReference type="SUPFAM" id="SSF47384">
    <property type="entry name" value="Homodimeric domain of signal transducing histidine kinase"/>
    <property type="match status" value="1"/>
</dbReference>
<evidence type="ECO:0000256" key="3">
    <source>
        <dbReference type="ARBA" id="ARBA00012438"/>
    </source>
</evidence>
<dbReference type="CDD" id="cd06225">
    <property type="entry name" value="HAMP"/>
    <property type="match status" value="1"/>
</dbReference>
<accession>A0A1I4Q8C1</accession>
<dbReference type="InterPro" id="IPR033463">
    <property type="entry name" value="sCache_3"/>
</dbReference>
<sequence>MRSVRLRLLTLALLPMVVLMPLMLMWGINRWSSEYDNILIANVEGDLRIAEQYLGRILARTGANVQGVAESAVFLDHLENGPAELYDYLALKQAEMELDFLYYLPPFEVQEPARTWPVIDAASTGILSTDIDIFSSEKLNSLSLALAERARIPLIETVAAVPTSRIIEDRGMVIHTASPVRFENERGVLVGGILLNRNLDFIDTINKLVYLNAATGGDRQGTATLFLEDVRVSTNVRLFQDVRALGTRVSAIVRRAVLDEGRTWLNRAFVVNDWYISGYLPVVDSFGDKVGMLYVGFLEAPFVSAKRAINLSMFAAFLVLLVLSVPFFLRMARGIFAPLERMIQTMTKVEKGDLSARNHAKGASDEIGQVALHLDTLLDQVQERDHALRAWADELNARVEERTAELKEANQKLEETFKQLVMSEKLASIGEITAGVAHEINNPVAVIQGNVDVIRQTLEGRANEIATELGLIDRQVHRIETIVGKLLQFARPTEFGTYEESVDVAAVLADSLVLVEHVISTTEIEVTTEFGQAPLVRINPGELQQVVVNLLVNAAQAMGQCGTLSLTLTSQSQNGKTGASLHIADTGPGIPEENLNTLFDPFFTTKLAEGTGLGLSISQTLIQRAGGFIHVRNRERGGAEFTVWLPEDTFQLG</sequence>
<dbReference type="Pfam" id="PF00672">
    <property type="entry name" value="HAMP"/>
    <property type="match status" value="1"/>
</dbReference>
<comment type="subcellular location">
    <subcellularLocation>
        <location evidence="2">Cell membrane</location>
        <topology evidence="2">Multi-pass membrane protein</topology>
    </subcellularLocation>
</comment>
<dbReference type="SMART" id="SM00388">
    <property type="entry name" value="HisKA"/>
    <property type="match status" value="1"/>
</dbReference>
<evidence type="ECO:0000256" key="12">
    <source>
        <dbReference type="SAM" id="Phobius"/>
    </source>
</evidence>
<evidence type="ECO:0000313" key="15">
    <source>
        <dbReference type="EMBL" id="SFM35883.1"/>
    </source>
</evidence>
<feature type="domain" description="HAMP" evidence="14">
    <location>
        <begin position="333"/>
        <end position="386"/>
    </location>
</feature>
<dbReference type="InterPro" id="IPR036097">
    <property type="entry name" value="HisK_dim/P_sf"/>
</dbReference>
<feature type="domain" description="Histidine kinase" evidence="13">
    <location>
        <begin position="435"/>
        <end position="649"/>
    </location>
</feature>
<proteinExistence type="predicted"/>
<comment type="catalytic activity">
    <reaction evidence="1">
        <text>ATP + protein L-histidine = ADP + protein N-phospho-L-histidine.</text>
        <dbReference type="EC" id="2.7.13.3"/>
    </reaction>
</comment>
<dbReference type="GO" id="GO:0005886">
    <property type="term" value="C:plasma membrane"/>
    <property type="evidence" value="ECO:0007669"/>
    <property type="project" value="UniProtKB-SubCell"/>
</dbReference>
<dbReference type="Pfam" id="PF17202">
    <property type="entry name" value="sCache_3_3"/>
    <property type="match status" value="1"/>
</dbReference>
<dbReference type="SUPFAM" id="SSF103190">
    <property type="entry name" value="Sensory domain-like"/>
    <property type="match status" value="1"/>
</dbReference>
<reference evidence="15 16" key="1">
    <citation type="submission" date="2016-10" db="EMBL/GenBank/DDBJ databases">
        <authorList>
            <person name="de Groot N.N."/>
        </authorList>
    </citation>
    <scope>NUCLEOTIDE SEQUENCE [LARGE SCALE GENOMIC DNA]</scope>
    <source>
        <strain evidence="15 16">DSM 15283</strain>
    </source>
</reference>
<organism evidence="15 16">
    <name type="scientific">Shimia aestuarii</name>
    <dbReference type="NCBI Taxonomy" id="254406"/>
    <lineage>
        <taxon>Bacteria</taxon>
        <taxon>Pseudomonadati</taxon>
        <taxon>Pseudomonadota</taxon>
        <taxon>Alphaproteobacteria</taxon>
        <taxon>Rhodobacterales</taxon>
        <taxon>Roseobacteraceae</taxon>
    </lineage>
</organism>
<feature type="transmembrane region" description="Helical" evidence="12">
    <location>
        <begin position="311"/>
        <end position="332"/>
    </location>
</feature>
<dbReference type="PROSITE" id="PS50885">
    <property type="entry name" value="HAMP"/>
    <property type="match status" value="1"/>
</dbReference>
<dbReference type="Pfam" id="PF00512">
    <property type="entry name" value="HisKA"/>
    <property type="match status" value="1"/>
</dbReference>
<evidence type="ECO:0000256" key="2">
    <source>
        <dbReference type="ARBA" id="ARBA00004651"/>
    </source>
</evidence>
<evidence type="ECO:0000256" key="1">
    <source>
        <dbReference type="ARBA" id="ARBA00000085"/>
    </source>
</evidence>
<dbReference type="EC" id="2.7.13.3" evidence="3"/>
<keyword evidence="8 15" id="KW-0418">Kinase</keyword>
<evidence type="ECO:0000256" key="11">
    <source>
        <dbReference type="SAM" id="Coils"/>
    </source>
</evidence>
<name>A0A1I4Q8C1_9RHOB</name>
<dbReference type="SUPFAM" id="SSF158472">
    <property type="entry name" value="HAMP domain-like"/>
    <property type="match status" value="1"/>
</dbReference>
<dbReference type="STRING" id="254406.SAMN04488042_106217"/>
<feature type="coiled-coil region" evidence="11">
    <location>
        <begin position="392"/>
        <end position="426"/>
    </location>
</feature>
<dbReference type="InterPro" id="IPR003594">
    <property type="entry name" value="HATPase_dom"/>
</dbReference>
<keyword evidence="6" id="KW-0808">Transferase</keyword>
<keyword evidence="7 12" id="KW-0812">Transmembrane</keyword>
<dbReference type="SMART" id="SM00304">
    <property type="entry name" value="HAMP"/>
    <property type="match status" value="1"/>
</dbReference>
<keyword evidence="5" id="KW-0597">Phosphoprotein</keyword>
<keyword evidence="11" id="KW-0175">Coiled coil</keyword>
<dbReference type="InterPro" id="IPR004358">
    <property type="entry name" value="Sig_transdc_His_kin-like_C"/>
</dbReference>
<dbReference type="InterPro" id="IPR003660">
    <property type="entry name" value="HAMP_dom"/>
</dbReference>
<dbReference type="PROSITE" id="PS50109">
    <property type="entry name" value="HIS_KIN"/>
    <property type="match status" value="1"/>
</dbReference>
<keyword evidence="9 12" id="KW-1133">Transmembrane helix</keyword>
<evidence type="ECO:0000256" key="6">
    <source>
        <dbReference type="ARBA" id="ARBA00022679"/>
    </source>
</evidence>
<protein>
    <recommendedName>
        <fullName evidence="3">histidine kinase</fullName>
        <ecNumber evidence="3">2.7.13.3</ecNumber>
    </recommendedName>
</protein>
<evidence type="ECO:0000259" key="14">
    <source>
        <dbReference type="PROSITE" id="PS50885"/>
    </source>
</evidence>
<keyword evidence="4" id="KW-1003">Cell membrane</keyword>
<keyword evidence="10 12" id="KW-0472">Membrane</keyword>
<dbReference type="AlphaFoldDB" id="A0A1I4Q8C1"/>
<evidence type="ECO:0000313" key="16">
    <source>
        <dbReference type="Proteomes" id="UP000199144"/>
    </source>
</evidence>
<dbReference type="InterPro" id="IPR029151">
    <property type="entry name" value="Sensor-like_sf"/>
</dbReference>
<dbReference type="GO" id="GO:0000155">
    <property type="term" value="F:phosphorelay sensor kinase activity"/>
    <property type="evidence" value="ECO:0007669"/>
    <property type="project" value="InterPro"/>
</dbReference>
<dbReference type="EMBL" id="FOTQ01000006">
    <property type="protein sequence ID" value="SFM35883.1"/>
    <property type="molecule type" value="Genomic_DNA"/>
</dbReference>
<dbReference type="SMART" id="SM00387">
    <property type="entry name" value="HATPase_c"/>
    <property type="match status" value="1"/>
</dbReference>
<dbReference type="PANTHER" id="PTHR43065">
    <property type="entry name" value="SENSOR HISTIDINE KINASE"/>
    <property type="match status" value="1"/>
</dbReference>
<dbReference type="PANTHER" id="PTHR43065:SF22">
    <property type="entry name" value="HISTIDINE KINASE"/>
    <property type="match status" value="1"/>
</dbReference>
<dbReference type="InterPro" id="IPR005467">
    <property type="entry name" value="His_kinase_dom"/>
</dbReference>
<dbReference type="InterPro" id="IPR003661">
    <property type="entry name" value="HisK_dim/P_dom"/>
</dbReference>
<keyword evidence="16" id="KW-1185">Reference proteome</keyword>
<dbReference type="PRINTS" id="PR00344">
    <property type="entry name" value="BCTRLSENSOR"/>
</dbReference>
<dbReference type="Proteomes" id="UP000199144">
    <property type="component" value="Unassembled WGS sequence"/>
</dbReference>
<dbReference type="CDD" id="cd00082">
    <property type="entry name" value="HisKA"/>
    <property type="match status" value="1"/>
</dbReference>
<dbReference type="Gene3D" id="1.10.287.130">
    <property type="match status" value="1"/>
</dbReference>
<evidence type="ECO:0000259" key="13">
    <source>
        <dbReference type="PROSITE" id="PS50109"/>
    </source>
</evidence>
<evidence type="ECO:0000256" key="9">
    <source>
        <dbReference type="ARBA" id="ARBA00022989"/>
    </source>
</evidence>
<dbReference type="Pfam" id="PF02518">
    <property type="entry name" value="HATPase_c"/>
    <property type="match status" value="1"/>
</dbReference>
<dbReference type="InterPro" id="IPR036890">
    <property type="entry name" value="HATPase_C_sf"/>
</dbReference>
<dbReference type="Gene3D" id="6.10.340.10">
    <property type="match status" value="1"/>
</dbReference>